<dbReference type="InterPro" id="IPR017937">
    <property type="entry name" value="Thioredoxin_CS"/>
</dbReference>
<evidence type="ECO:0000256" key="2">
    <source>
        <dbReference type="ARBA" id="ARBA00038337"/>
    </source>
</evidence>
<dbReference type="SUPFAM" id="SSF52833">
    <property type="entry name" value="Thioredoxin-like"/>
    <property type="match status" value="1"/>
</dbReference>
<feature type="domain" description="Thioredoxin" evidence="3">
    <location>
        <begin position="19"/>
        <end position="144"/>
    </location>
</feature>
<evidence type="ECO:0000256" key="1">
    <source>
        <dbReference type="ARBA" id="ARBA00023157"/>
    </source>
</evidence>
<dbReference type="InterPro" id="IPR036249">
    <property type="entry name" value="Thioredoxin-like_sf"/>
</dbReference>
<proteinExistence type="inferred from homology"/>
<evidence type="ECO:0000259" key="3">
    <source>
        <dbReference type="PROSITE" id="PS51352"/>
    </source>
</evidence>
<dbReference type="CDD" id="cd02947">
    <property type="entry name" value="TRX_family"/>
    <property type="match status" value="1"/>
</dbReference>
<organism evidence="4">
    <name type="scientific">Opuntia streptacantha</name>
    <name type="common">Prickly pear cactus</name>
    <name type="synonym">Opuntia cardona</name>
    <dbReference type="NCBI Taxonomy" id="393608"/>
    <lineage>
        <taxon>Eukaryota</taxon>
        <taxon>Viridiplantae</taxon>
        <taxon>Streptophyta</taxon>
        <taxon>Embryophyta</taxon>
        <taxon>Tracheophyta</taxon>
        <taxon>Spermatophyta</taxon>
        <taxon>Magnoliopsida</taxon>
        <taxon>eudicotyledons</taxon>
        <taxon>Gunneridae</taxon>
        <taxon>Pentapetalae</taxon>
        <taxon>Caryophyllales</taxon>
        <taxon>Cactineae</taxon>
        <taxon>Cactaceae</taxon>
        <taxon>Opuntioideae</taxon>
        <taxon>Opuntia</taxon>
    </lineage>
</organism>
<sequence length="144" mass="15928">MGKCVSKHHTDQDESSHFNFAGGNVHLVNSQEDWEGKLSEANREGKIVVANFSASWCGPCKLMAPYYVELSEKYPSLMFLVIDVDQMTVSIKIWFYRVFTKSGSSLLSVAFCSAAVGTSLGLINSHSCVIFVRNGTSDNFCRIT</sequence>
<dbReference type="Pfam" id="PF00085">
    <property type="entry name" value="Thioredoxin"/>
    <property type="match status" value="1"/>
</dbReference>
<evidence type="ECO:0000313" key="4">
    <source>
        <dbReference type="EMBL" id="MBA4618033.1"/>
    </source>
</evidence>
<dbReference type="AlphaFoldDB" id="A0A7C8YHC1"/>
<dbReference type="InterPro" id="IPR013766">
    <property type="entry name" value="Thioredoxin_domain"/>
</dbReference>
<protein>
    <recommendedName>
        <fullName evidence="3">Thioredoxin domain-containing protein</fullName>
    </recommendedName>
</protein>
<accession>A0A7C8YHC1</accession>
<reference evidence="4" key="1">
    <citation type="journal article" date="2013" name="J. Plant Res.">
        <title>Effect of fungi and light on seed germination of three Opuntia species from semiarid lands of central Mexico.</title>
        <authorList>
            <person name="Delgado-Sanchez P."/>
            <person name="Jimenez-Bremont J.F."/>
            <person name="Guerrero-Gonzalez Mde L."/>
            <person name="Flores J."/>
        </authorList>
    </citation>
    <scope>NUCLEOTIDE SEQUENCE</scope>
    <source>
        <tissue evidence="4">Cladode</tissue>
    </source>
</reference>
<dbReference type="EMBL" id="GISG01018771">
    <property type="protein sequence ID" value="MBA4618033.1"/>
    <property type="molecule type" value="Transcribed_RNA"/>
</dbReference>
<keyword evidence="1" id="KW-1015">Disulfide bond</keyword>
<dbReference type="PROSITE" id="PS51352">
    <property type="entry name" value="THIOREDOXIN_2"/>
    <property type="match status" value="1"/>
</dbReference>
<reference evidence="4" key="2">
    <citation type="submission" date="2020-07" db="EMBL/GenBank/DDBJ databases">
        <authorList>
            <person name="Vera ALvarez R."/>
            <person name="Arias-Moreno D.M."/>
            <person name="Jimenez-Jacinto V."/>
            <person name="Jimenez-Bremont J.F."/>
            <person name="Swaminathan K."/>
            <person name="Moose S.P."/>
            <person name="Guerrero-Gonzalez M.L."/>
            <person name="Marino-Ramirez L."/>
            <person name="Landsman D."/>
            <person name="Rodriguez-Kessler M."/>
            <person name="Delgado-Sanchez P."/>
        </authorList>
    </citation>
    <scope>NUCLEOTIDE SEQUENCE</scope>
    <source>
        <tissue evidence="4">Cladode</tissue>
    </source>
</reference>
<dbReference type="Gene3D" id="3.40.30.10">
    <property type="entry name" value="Glutaredoxin"/>
    <property type="match status" value="1"/>
</dbReference>
<dbReference type="PROSITE" id="PS00194">
    <property type="entry name" value="THIOREDOXIN_1"/>
    <property type="match status" value="1"/>
</dbReference>
<name>A0A7C8YHC1_OPUST</name>
<comment type="similarity">
    <text evidence="2">Belongs to the thioredoxin family. Plant F-type subfamily.</text>
</comment>
<dbReference type="PANTHER" id="PTHR46115">
    <property type="entry name" value="THIOREDOXIN-LIKE PROTEIN 1"/>
    <property type="match status" value="1"/>
</dbReference>